<dbReference type="PANTHER" id="PTHR11601:SF50">
    <property type="entry name" value="CYSTEINE DESULFURASE ISCS 2-RELATED"/>
    <property type="match status" value="1"/>
</dbReference>
<dbReference type="EMBL" id="FOBW01000003">
    <property type="protein sequence ID" value="SEM53837.1"/>
    <property type="molecule type" value="Genomic_DNA"/>
</dbReference>
<dbReference type="InterPro" id="IPR016454">
    <property type="entry name" value="Cysteine_dSase"/>
</dbReference>
<dbReference type="Gene3D" id="3.40.640.10">
    <property type="entry name" value="Type I PLP-dependent aspartate aminotransferase-like (Major domain)"/>
    <property type="match status" value="1"/>
</dbReference>
<dbReference type="InterPro" id="IPR015422">
    <property type="entry name" value="PyrdxlP-dep_Trfase_small"/>
</dbReference>
<keyword evidence="2" id="KW-0663">Pyridoxal phosphate</keyword>
<dbReference type="Proteomes" id="UP000198553">
    <property type="component" value="Unassembled WGS sequence"/>
</dbReference>
<dbReference type="Pfam" id="PF00266">
    <property type="entry name" value="Aminotran_5"/>
    <property type="match status" value="1"/>
</dbReference>
<dbReference type="PANTHER" id="PTHR11601">
    <property type="entry name" value="CYSTEINE DESULFURYLASE FAMILY MEMBER"/>
    <property type="match status" value="1"/>
</dbReference>
<dbReference type="RefSeq" id="WP_090742525.1">
    <property type="nucleotide sequence ID" value="NZ_FOBW01000003.1"/>
</dbReference>
<dbReference type="PIRSF" id="PIRSF005572">
    <property type="entry name" value="NifS"/>
    <property type="match status" value="1"/>
</dbReference>
<dbReference type="InterPro" id="IPR015424">
    <property type="entry name" value="PyrdxlP-dep_Trfase"/>
</dbReference>
<reference evidence="5" key="1">
    <citation type="submission" date="2016-10" db="EMBL/GenBank/DDBJ databases">
        <authorList>
            <person name="Varghese N."/>
            <person name="Submissions S."/>
        </authorList>
    </citation>
    <scope>NUCLEOTIDE SEQUENCE [LARGE SCALE GENOMIC DNA]</scope>
    <source>
        <strain evidence="5">B48,IBRC-M 10115,DSM 25386,CECT 8001</strain>
    </source>
</reference>
<dbReference type="AlphaFoldDB" id="A0A1H7Z8N2"/>
<keyword evidence="5" id="KW-1185">Reference proteome</keyword>
<accession>A0A1H7Z8N2</accession>
<dbReference type="OrthoDB" id="9808002at2"/>
<evidence type="ECO:0000256" key="2">
    <source>
        <dbReference type="ARBA" id="ARBA00022898"/>
    </source>
</evidence>
<dbReference type="STRING" id="930146.SAMN05192533_103284"/>
<evidence type="ECO:0000259" key="3">
    <source>
        <dbReference type="Pfam" id="PF00266"/>
    </source>
</evidence>
<dbReference type="InterPro" id="IPR000192">
    <property type="entry name" value="Aminotrans_V_dom"/>
</dbReference>
<gene>
    <name evidence="4" type="ORF">SAMN05192533_103284</name>
</gene>
<proteinExistence type="predicted"/>
<feature type="domain" description="Aminotransferase class V" evidence="3">
    <location>
        <begin position="4"/>
        <end position="366"/>
    </location>
</feature>
<organism evidence="4 5">
    <name type="scientific">Mesobacillus persicus</name>
    <dbReference type="NCBI Taxonomy" id="930146"/>
    <lineage>
        <taxon>Bacteria</taxon>
        <taxon>Bacillati</taxon>
        <taxon>Bacillota</taxon>
        <taxon>Bacilli</taxon>
        <taxon>Bacillales</taxon>
        <taxon>Bacillaceae</taxon>
        <taxon>Mesobacillus</taxon>
    </lineage>
</organism>
<dbReference type="SUPFAM" id="SSF53383">
    <property type="entry name" value="PLP-dependent transferases"/>
    <property type="match status" value="1"/>
</dbReference>
<evidence type="ECO:0000313" key="4">
    <source>
        <dbReference type="EMBL" id="SEM53837.1"/>
    </source>
</evidence>
<evidence type="ECO:0000256" key="1">
    <source>
        <dbReference type="ARBA" id="ARBA00001933"/>
    </source>
</evidence>
<evidence type="ECO:0000313" key="5">
    <source>
        <dbReference type="Proteomes" id="UP000198553"/>
    </source>
</evidence>
<dbReference type="GO" id="GO:0003824">
    <property type="term" value="F:catalytic activity"/>
    <property type="evidence" value="ECO:0007669"/>
    <property type="project" value="UniProtKB-ARBA"/>
</dbReference>
<dbReference type="Gene3D" id="3.90.1150.10">
    <property type="entry name" value="Aspartate Aminotransferase, domain 1"/>
    <property type="match status" value="1"/>
</dbReference>
<sequence length="394" mass="43204">MPEIYLDNSATTKPYPEVTEKVVKMLTELYGNPSSLHRLGKESKSEVEKARQIIADSLEVDSDEIYFTSGGTESDNLAIKGACLANVKHGKHVVTTVAEHPAVTKTIRDLKKQGWTVSYISAHNGELDLEELENAIGENTVLVSAMLVNNEIGSIFPINKIKQIITDKNSPALLHCDAVQGYGKLNFTAADLGADLISISAHKIHGPKGIGALYVKNGTKMFSNNLGGGQERGLRSGTENTPFIAAFGDAIRITFANMIKDTTHMKELRDYCIERLADQIPEVVIHSTKLGAPHIVNFSLPGLNNRDVVHVLDQKEIFISSAAACKSNYSRGPSMLESLGLSRELAESALRVSFSHMNTKKEVDVLIEALREEWGRFSCFEKKGSPPLRYPLID</sequence>
<protein>
    <submittedName>
        <fullName evidence="4">Cysteine desulfurase</fullName>
    </submittedName>
</protein>
<comment type="cofactor">
    <cofactor evidence="1">
        <name>pyridoxal 5'-phosphate</name>
        <dbReference type="ChEBI" id="CHEBI:597326"/>
    </cofactor>
</comment>
<name>A0A1H7Z8N2_9BACI</name>
<dbReference type="Gene3D" id="1.10.260.50">
    <property type="match status" value="1"/>
</dbReference>
<dbReference type="InterPro" id="IPR015421">
    <property type="entry name" value="PyrdxlP-dep_Trfase_major"/>
</dbReference>